<dbReference type="Proteomes" id="UP000306196">
    <property type="component" value="Unassembled WGS sequence"/>
</dbReference>
<protein>
    <submittedName>
        <fullName evidence="2">Uncharacterized protein</fullName>
    </submittedName>
</protein>
<keyword evidence="1" id="KW-1133">Transmembrane helix</keyword>
<evidence type="ECO:0000313" key="2">
    <source>
        <dbReference type="EMBL" id="TLD71326.1"/>
    </source>
</evidence>
<evidence type="ECO:0000313" key="3">
    <source>
        <dbReference type="Proteomes" id="UP000306196"/>
    </source>
</evidence>
<organism evidence="2 3">
    <name type="scientific">Phragmitibacter flavus</name>
    <dbReference type="NCBI Taxonomy" id="2576071"/>
    <lineage>
        <taxon>Bacteria</taxon>
        <taxon>Pseudomonadati</taxon>
        <taxon>Verrucomicrobiota</taxon>
        <taxon>Verrucomicrobiia</taxon>
        <taxon>Verrucomicrobiales</taxon>
        <taxon>Verrucomicrobiaceae</taxon>
        <taxon>Phragmitibacter</taxon>
    </lineage>
</organism>
<accession>A0A5R8KGA5</accession>
<feature type="transmembrane region" description="Helical" evidence="1">
    <location>
        <begin position="6"/>
        <end position="25"/>
    </location>
</feature>
<keyword evidence="3" id="KW-1185">Reference proteome</keyword>
<reference evidence="2 3" key="1">
    <citation type="submission" date="2019-05" db="EMBL/GenBank/DDBJ databases">
        <title>Verrucobacter flavum gen. nov., sp. nov. a new member of the family Verrucomicrobiaceae.</title>
        <authorList>
            <person name="Szuroczki S."/>
            <person name="Abbaszade G."/>
            <person name="Szabo A."/>
            <person name="Felfoldi T."/>
            <person name="Schumann P."/>
            <person name="Boka K."/>
            <person name="Keki Z."/>
            <person name="Toumi M."/>
            <person name="Toth E."/>
        </authorList>
    </citation>
    <scope>NUCLEOTIDE SEQUENCE [LARGE SCALE GENOMIC DNA]</scope>
    <source>
        <strain evidence="2 3">MG-N-17</strain>
    </source>
</reference>
<evidence type="ECO:0000256" key="1">
    <source>
        <dbReference type="SAM" id="Phobius"/>
    </source>
</evidence>
<dbReference type="AlphaFoldDB" id="A0A5R8KGA5"/>
<comment type="caution">
    <text evidence="2">The sequence shown here is derived from an EMBL/GenBank/DDBJ whole genome shotgun (WGS) entry which is preliminary data.</text>
</comment>
<name>A0A5R8KGA5_9BACT</name>
<proteinExistence type="predicted"/>
<keyword evidence="1" id="KW-0472">Membrane</keyword>
<dbReference type="EMBL" id="VAUV01000005">
    <property type="protein sequence ID" value="TLD71326.1"/>
    <property type="molecule type" value="Genomic_DNA"/>
</dbReference>
<gene>
    <name evidence="2" type="ORF">FEM03_07285</name>
</gene>
<dbReference type="RefSeq" id="WP_138085539.1">
    <property type="nucleotide sequence ID" value="NZ_VAUV01000005.1"/>
</dbReference>
<keyword evidence="1" id="KW-0812">Transmembrane</keyword>
<sequence length="72" mass="8561">MKKTYIYLLIVTLLITGTTGVILYFRWQQQHQVKDESREDARNFRKAEKALDDVFQLPTDMQRKPPPQPKEP</sequence>